<proteinExistence type="predicted"/>
<dbReference type="RefSeq" id="WP_093938626.1">
    <property type="nucleotide sequence ID" value="NZ_NMQT01000159.1"/>
</dbReference>
<evidence type="ECO:0000313" key="1">
    <source>
        <dbReference type="EMBL" id="OXM46007.1"/>
    </source>
</evidence>
<comment type="caution">
    <text evidence="1">The sequence shown here is derived from an EMBL/GenBank/DDBJ whole genome shotgun (WGS) entry which is preliminary data.</text>
</comment>
<organism evidence="1 2">
    <name type="scientific">Amycolatopsis thailandensis</name>
    <dbReference type="NCBI Taxonomy" id="589330"/>
    <lineage>
        <taxon>Bacteria</taxon>
        <taxon>Bacillati</taxon>
        <taxon>Actinomycetota</taxon>
        <taxon>Actinomycetes</taxon>
        <taxon>Pseudonocardiales</taxon>
        <taxon>Pseudonocardiaceae</taxon>
        <taxon>Amycolatopsis</taxon>
    </lineage>
</organism>
<dbReference type="EMBL" id="NMQT01000159">
    <property type="protein sequence ID" value="OXM46007.1"/>
    <property type="molecule type" value="Genomic_DNA"/>
</dbReference>
<evidence type="ECO:0000313" key="2">
    <source>
        <dbReference type="Proteomes" id="UP000215223"/>
    </source>
</evidence>
<reference evidence="1 2" key="1">
    <citation type="submission" date="2017-07" db="EMBL/GenBank/DDBJ databases">
        <title>Amycolatopsis thailandensis Genome sequencing and assembly.</title>
        <authorList>
            <person name="Kaur N."/>
            <person name="Mayilraj S."/>
        </authorList>
    </citation>
    <scope>NUCLEOTIDE SEQUENCE [LARGE SCALE GENOMIC DNA]</scope>
    <source>
        <strain evidence="1 2">JCM 16380</strain>
    </source>
</reference>
<protein>
    <submittedName>
        <fullName evidence="1">Uncharacterized protein</fullName>
    </submittedName>
</protein>
<dbReference type="OrthoDB" id="3387657at2"/>
<keyword evidence="2" id="KW-1185">Reference proteome</keyword>
<name>A0A229RH76_9PSEU</name>
<dbReference type="Proteomes" id="UP000215223">
    <property type="component" value="Unassembled WGS sequence"/>
</dbReference>
<dbReference type="AlphaFoldDB" id="A0A229RH76"/>
<accession>A0A229RH76</accession>
<sequence length="105" mass="11827">MKLDGYHWRTRISQVRLGRDTYRVVRAAQPGSHGSLIESRLGADLDVDEVSARELAAAWWLAARSPRSLVYLPYRASRTACEQSDAGPDLDLVLLHHSLQFPLSR</sequence>
<gene>
    <name evidence="1" type="ORF">CFP71_37360</name>
</gene>